<feature type="signal peptide" evidence="1">
    <location>
        <begin position="1"/>
        <end position="20"/>
    </location>
</feature>
<feature type="chain" id="PRO_5002429372" description="PEP-CTERM protein-sorting domain-containing protein" evidence="1">
    <location>
        <begin position="21"/>
        <end position="227"/>
    </location>
</feature>
<name>A0A0E9MLJ0_9SPHN</name>
<dbReference type="STRING" id="1219043.SCH01S_17_00160"/>
<protein>
    <recommendedName>
        <fullName evidence="4">PEP-CTERM protein-sorting domain-containing protein</fullName>
    </recommendedName>
</protein>
<dbReference type="OrthoDB" id="8481379at2"/>
<dbReference type="EMBL" id="BBWU01000017">
    <property type="protein sequence ID" value="GAO38662.1"/>
    <property type="molecule type" value="Genomic_DNA"/>
</dbReference>
<evidence type="ECO:0008006" key="4">
    <source>
        <dbReference type="Google" id="ProtNLM"/>
    </source>
</evidence>
<reference evidence="2 3" key="1">
    <citation type="submission" date="2015-04" db="EMBL/GenBank/DDBJ databases">
        <title>Whole genome shotgun sequence of Sphingomonas changbaiensis NBRC 104936.</title>
        <authorList>
            <person name="Katano-Makiyama Y."/>
            <person name="Hosoyama A."/>
            <person name="Hashimoto M."/>
            <person name="Noguchi M."/>
            <person name="Tsuchikane K."/>
            <person name="Ohji S."/>
            <person name="Yamazoe A."/>
            <person name="Ichikawa N."/>
            <person name="Kimura A."/>
            <person name="Fujita N."/>
        </authorList>
    </citation>
    <scope>NUCLEOTIDE SEQUENCE [LARGE SCALE GENOMIC DNA]</scope>
    <source>
        <strain evidence="2 3">NBRC 104936</strain>
    </source>
</reference>
<evidence type="ECO:0000313" key="2">
    <source>
        <dbReference type="EMBL" id="GAO38662.1"/>
    </source>
</evidence>
<evidence type="ECO:0000313" key="3">
    <source>
        <dbReference type="Proteomes" id="UP000033202"/>
    </source>
</evidence>
<gene>
    <name evidence="2" type="ORF">SCH01S_17_00160</name>
</gene>
<evidence type="ECO:0000256" key="1">
    <source>
        <dbReference type="SAM" id="SignalP"/>
    </source>
</evidence>
<proteinExistence type="predicted"/>
<sequence>MKRLVLTLVAATCLAGTADAATIYANRAAFEATLASKLVDTFETAQGYPAAFSVLSDAAMSAVVGQTKYTTTGFANNNIIFGNASNQLYCAGCNGSFRVTFDSTSYGTSAGVFGAGVDVEGNDAGAPYFAFITYGDNSTDNIPLAPTPFGTPYFFGVTSSLGVKSIDFGFSGGATAQSGSFSIDNLTIGSTTAVPEAPIWAALILGFGLAGAALRQARGARVVHAMA</sequence>
<accession>A0A0E9MLJ0</accession>
<dbReference type="RefSeq" id="WP_046347511.1">
    <property type="nucleotide sequence ID" value="NZ_BBWU01000017.1"/>
</dbReference>
<organism evidence="2 3">
    <name type="scientific">Sphingomonas changbaiensis NBRC 104936</name>
    <dbReference type="NCBI Taxonomy" id="1219043"/>
    <lineage>
        <taxon>Bacteria</taxon>
        <taxon>Pseudomonadati</taxon>
        <taxon>Pseudomonadota</taxon>
        <taxon>Alphaproteobacteria</taxon>
        <taxon>Sphingomonadales</taxon>
        <taxon>Sphingomonadaceae</taxon>
        <taxon>Sphingomonas</taxon>
    </lineage>
</organism>
<keyword evidence="3" id="KW-1185">Reference proteome</keyword>
<keyword evidence="1" id="KW-0732">Signal</keyword>
<dbReference type="Proteomes" id="UP000033202">
    <property type="component" value="Unassembled WGS sequence"/>
</dbReference>
<dbReference type="AlphaFoldDB" id="A0A0E9MLJ0"/>
<comment type="caution">
    <text evidence="2">The sequence shown here is derived from an EMBL/GenBank/DDBJ whole genome shotgun (WGS) entry which is preliminary data.</text>
</comment>